<reference evidence="2 3" key="1">
    <citation type="submission" date="2010-10" db="EMBL/GenBank/DDBJ databases">
        <title>Complete sequence of Frankia sp. EuI1c.</title>
        <authorList>
            <consortium name="US DOE Joint Genome Institute"/>
            <person name="Lucas S."/>
            <person name="Copeland A."/>
            <person name="Lapidus A."/>
            <person name="Cheng J.-F."/>
            <person name="Bruce D."/>
            <person name="Goodwin L."/>
            <person name="Pitluck S."/>
            <person name="Chertkov O."/>
            <person name="Detter J.C."/>
            <person name="Han C."/>
            <person name="Tapia R."/>
            <person name="Land M."/>
            <person name="Hauser L."/>
            <person name="Jeffries C."/>
            <person name="Kyrpides N."/>
            <person name="Ivanova N."/>
            <person name="Mikhailova N."/>
            <person name="Beauchemin N."/>
            <person name="Sen A."/>
            <person name="Sur S.A."/>
            <person name="Gtari M."/>
            <person name="Wall L."/>
            <person name="Tisa L."/>
            <person name="Woyke T."/>
        </authorList>
    </citation>
    <scope>NUCLEOTIDE SEQUENCE [LARGE SCALE GENOMIC DNA]</scope>
    <source>
        <strain evidence="3">DSM 45817 / CECT 9037 / EuI1c</strain>
    </source>
</reference>
<dbReference type="STRING" id="298654.FraEuI1c_6744"/>
<dbReference type="InParanoid" id="E3JCC4"/>
<proteinExistence type="predicted"/>
<evidence type="ECO:0000256" key="1">
    <source>
        <dbReference type="SAM" id="MobiDB-lite"/>
    </source>
</evidence>
<feature type="compositionally biased region" description="Basic and acidic residues" evidence="1">
    <location>
        <begin position="9"/>
        <end position="18"/>
    </location>
</feature>
<dbReference type="AlphaFoldDB" id="E3JCC4"/>
<dbReference type="HOGENOM" id="CLU_216332_0_0_11"/>
<keyword evidence="3" id="KW-1185">Reference proteome</keyword>
<feature type="region of interest" description="Disordered" evidence="1">
    <location>
        <begin position="1"/>
        <end position="48"/>
    </location>
</feature>
<evidence type="ECO:0000313" key="2">
    <source>
        <dbReference type="EMBL" id="ADP84713.1"/>
    </source>
</evidence>
<feature type="compositionally biased region" description="Acidic residues" evidence="1">
    <location>
        <begin position="19"/>
        <end position="29"/>
    </location>
</feature>
<name>E3JCC4_PSEI1</name>
<dbReference type="KEGG" id="fri:FraEuI1c_6744"/>
<dbReference type="Proteomes" id="UP000002484">
    <property type="component" value="Chromosome"/>
</dbReference>
<sequence length="48" mass="5208">MGDPGRMGDIGKPERIVEDEPISWPDEEPLTVPASPEREPEPAVAPGR</sequence>
<dbReference type="RefSeq" id="WP_013427824.1">
    <property type="nucleotide sequence ID" value="NC_014666.1"/>
</dbReference>
<evidence type="ECO:0000313" key="3">
    <source>
        <dbReference type="Proteomes" id="UP000002484"/>
    </source>
</evidence>
<gene>
    <name evidence="2" type="ordered locus">FraEuI1c_6744</name>
</gene>
<protein>
    <submittedName>
        <fullName evidence="2">Uncharacterized protein</fullName>
    </submittedName>
</protein>
<dbReference type="EMBL" id="CP002299">
    <property type="protein sequence ID" value="ADP84713.1"/>
    <property type="molecule type" value="Genomic_DNA"/>
</dbReference>
<accession>E3JCC4</accession>
<organism evidence="2 3">
    <name type="scientific">Pseudofrankia inefficax (strain DSM 45817 / CECT 9037 / DDB 130130 / EuI1c)</name>
    <name type="common">Frankia inefficax</name>
    <dbReference type="NCBI Taxonomy" id="298654"/>
    <lineage>
        <taxon>Bacteria</taxon>
        <taxon>Bacillati</taxon>
        <taxon>Actinomycetota</taxon>
        <taxon>Actinomycetes</taxon>
        <taxon>Frankiales</taxon>
        <taxon>Frankiaceae</taxon>
        <taxon>Pseudofrankia</taxon>
    </lineage>
</organism>
<dbReference type="OrthoDB" id="9925388at2"/>